<organism evidence="2 3">
    <name type="scientific">Paenibacillus gyeongsangnamensis</name>
    <dbReference type="NCBI Taxonomy" id="3388067"/>
    <lineage>
        <taxon>Bacteria</taxon>
        <taxon>Bacillati</taxon>
        <taxon>Bacillota</taxon>
        <taxon>Bacilli</taxon>
        <taxon>Bacillales</taxon>
        <taxon>Paenibacillaceae</taxon>
        <taxon>Paenibacillus</taxon>
    </lineage>
</organism>
<reference evidence="2 3" key="1">
    <citation type="submission" date="2022-12" db="EMBL/GenBank/DDBJ databases">
        <title>Draft genome sequence of Paenibacillus sp. dW9.</title>
        <authorList>
            <person name="Choi E.-W."/>
            <person name="Kim D.-U."/>
        </authorList>
    </citation>
    <scope>NUCLEOTIDE SEQUENCE [LARGE SCALE GENOMIC DNA]</scope>
    <source>
        <strain evidence="3">dW9</strain>
    </source>
</reference>
<keyword evidence="3" id="KW-1185">Reference proteome</keyword>
<evidence type="ECO:0000313" key="2">
    <source>
        <dbReference type="EMBL" id="MCZ8514089.1"/>
    </source>
</evidence>
<protein>
    <submittedName>
        <fullName evidence="2">Uncharacterized protein</fullName>
    </submittedName>
</protein>
<dbReference type="EMBL" id="JAQAGZ010000010">
    <property type="protein sequence ID" value="MCZ8514089.1"/>
    <property type="molecule type" value="Genomic_DNA"/>
</dbReference>
<sequence>MQTNANAWLKRCMFMVSVPLLLIAVFNYWLDPLWLFDHSNRWNNRQSPFDLRLQKVNYIAGHPFDYEALLLGSSRVAWINQFDFRPMTTYNFAVYAMNPEDYNDYIEFAKRKNGKPFQTILIGLDFDATNAFMYEHQQKVPLSSYIRLTEHFPYKMEALLSYATVKYSLGVLWNTITSGASDPIPYFSRDNVFHVEKPQQPAAWNRVLDISKQQSGGSYRYKDLTPVFQEIKKNNPDSRFIVFTTPVSQEMFRVLVTDGNYADYERWISDIVDSFGEVHHFMYESEVTRDRDNFYDAGHALPRIDQRMAEEMMNEAALPSTRKGSEFDRIIRRDNLEQQLMELRSIHYK</sequence>
<comment type="caution">
    <text evidence="2">The sequence shown here is derived from an EMBL/GenBank/DDBJ whole genome shotgun (WGS) entry which is preliminary data.</text>
</comment>
<feature type="transmembrane region" description="Helical" evidence="1">
    <location>
        <begin position="12"/>
        <end position="30"/>
    </location>
</feature>
<name>A0ABT4QB35_9BACL</name>
<dbReference type="RefSeq" id="WP_269882605.1">
    <property type="nucleotide sequence ID" value="NZ_JAQAGZ010000010.1"/>
</dbReference>
<evidence type="ECO:0000313" key="3">
    <source>
        <dbReference type="Proteomes" id="UP001527882"/>
    </source>
</evidence>
<keyword evidence="1" id="KW-0812">Transmembrane</keyword>
<gene>
    <name evidence="2" type="ORF">O9H85_16985</name>
</gene>
<evidence type="ECO:0000256" key="1">
    <source>
        <dbReference type="SAM" id="Phobius"/>
    </source>
</evidence>
<proteinExistence type="predicted"/>
<accession>A0ABT4QB35</accession>
<keyword evidence="1" id="KW-0472">Membrane</keyword>
<keyword evidence="1" id="KW-1133">Transmembrane helix</keyword>
<dbReference type="Proteomes" id="UP001527882">
    <property type="component" value="Unassembled WGS sequence"/>
</dbReference>